<evidence type="ECO:0000256" key="1">
    <source>
        <dbReference type="ARBA" id="ARBA00022737"/>
    </source>
</evidence>
<sequence>MISHYKLIKIGRALGYTTLHESGLCRGFTAMWAQAVCCNDLPRFYKRLVYLNDISDNPEQLVCLIDELRKKSRDIGFTNLSEIEQLFLEMPAFFEGISLYQDPRAFKSIFEKYLYQLEWGEITPFLLPERLSENQDSFIRALNTLEQFNNDTLESYLYLLSEVLEGRRDVAIIIDTENHSRGIRVVGKDKFEWADVNHIEFAEFPLNSQELSRLLSANKKEFILHIDIITTNNKSLTQETIEAIRPKAKLSHLLDSIYGKGFIAFWAIYNGDLETIKRIDFEKNDVNHTNRSHTPLLQAAIDKNQREIIKYLLTIPSLDVNKRVYGRSAFCEMLGDWAVTELIIEHPGFNPNHYVTHKNTPLHHLAFYSYAPESIAIAEHILKKGGNPNLKNHEGDTPLMVACRNNNQPMAELLLRYGAKPNIQSNTKSTALHYAVENKNKGITELLLRAGANCDLKDNEGQTPLIIANFTRDKTLIPLLIQQSTWSSSDIRWGKGAVLLPAISNAPLEFQKDLILKAVRTYIQDRLKEPDYPKLFSKFSRKEKVEAASALFARMNGNRSIRLEQYLDVLCDGRLSTLMDLCINYQRRITATSHLTKNRPNNAAAQVTENYRQRLGQIQSQKPPDPPSHIDAKVGMGHLHPRGR</sequence>
<name>A0A364LKC7_9GAMM</name>
<evidence type="ECO:0000256" key="2">
    <source>
        <dbReference type="ARBA" id="ARBA00023043"/>
    </source>
</evidence>
<dbReference type="InterPro" id="IPR002110">
    <property type="entry name" value="Ankyrin_rpt"/>
</dbReference>
<evidence type="ECO:0000256" key="4">
    <source>
        <dbReference type="SAM" id="MobiDB-lite"/>
    </source>
</evidence>
<gene>
    <name evidence="5" type="ORF">B1207_06500</name>
</gene>
<dbReference type="Pfam" id="PF00023">
    <property type="entry name" value="Ank"/>
    <property type="match status" value="1"/>
</dbReference>
<dbReference type="PANTHER" id="PTHR24198:SF165">
    <property type="entry name" value="ANKYRIN REPEAT-CONTAINING PROTEIN-RELATED"/>
    <property type="match status" value="1"/>
</dbReference>
<dbReference type="InterPro" id="IPR036770">
    <property type="entry name" value="Ankyrin_rpt-contain_sf"/>
</dbReference>
<dbReference type="EMBL" id="MVJN01000004">
    <property type="protein sequence ID" value="RAP37067.1"/>
    <property type="molecule type" value="Genomic_DNA"/>
</dbReference>
<dbReference type="SMART" id="SM00248">
    <property type="entry name" value="ANK"/>
    <property type="match status" value="5"/>
</dbReference>
<dbReference type="Gene3D" id="1.25.40.20">
    <property type="entry name" value="Ankyrin repeat-containing domain"/>
    <property type="match status" value="1"/>
</dbReference>
<dbReference type="PANTHER" id="PTHR24198">
    <property type="entry name" value="ANKYRIN REPEAT AND PROTEIN KINASE DOMAIN-CONTAINING PROTEIN"/>
    <property type="match status" value="1"/>
</dbReference>
<feature type="repeat" description="ANK" evidence="3">
    <location>
        <begin position="394"/>
        <end position="426"/>
    </location>
</feature>
<keyword evidence="1" id="KW-0677">Repeat</keyword>
<proteinExistence type="predicted"/>
<accession>A0A364LKC7</accession>
<organism evidence="5 6">
    <name type="scientific">Legionella quinlivanii</name>
    <dbReference type="NCBI Taxonomy" id="45073"/>
    <lineage>
        <taxon>Bacteria</taxon>
        <taxon>Pseudomonadati</taxon>
        <taxon>Pseudomonadota</taxon>
        <taxon>Gammaproteobacteria</taxon>
        <taxon>Legionellales</taxon>
        <taxon>Legionellaceae</taxon>
        <taxon>Legionella</taxon>
    </lineage>
</organism>
<dbReference type="Proteomes" id="UP000249458">
    <property type="component" value="Unassembled WGS sequence"/>
</dbReference>
<keyword evidence="2 3" id="KW-0040">ANK repeat</keyword>
<dbReference type="SUPFAM" id="SSF48403">
    <property type="entry name" value="Ankyrin repeat"/>
    <property type="match status" value="1"/>
</dbReference>
<dbReference type="RefSeq" id="WP_112219183.1">
    <property type="nucleotide sequence ID" value="NZ_MVJN01000004.1"/>
</dbReference>
<dbReference type="PROSITE" id="PS50297">
    <property type="entry name" value="ANK_REP_REGION"/>
    <property type="match status" value="2"/>
</dbReference>
<evidence type="ECO:0000256" key="3">
    <source>
        <dbReference type="PROSITE-ProRule" id="PRU00023"/>
    </source>
</evidence>
<dbReference type="Pfam" id="PF12796">
    <property type="entry name" value="Ank_2"/>
    <property type="match status" value="1"/>
</dbReference>
<dbReference type="PROSITE" id="PS50088">
    <property type="entry name" value="ANK_REPEAT"/>
    <property type="match status" value="2"/>
</dbReference>
<dbReference type="AlphaFoldDB" id="A0A364LKC7"/>
<evidence type="ECO:0000313" key="5">
    <source>
        <dbReference type="EMBL" id="RAP37067.1"/>
    </source>
</evidence>
<feature type="repeat" description="ANK" evidence="3">
    <location>
        <begin position="427"/>
        <end position="459"/>
    </location>
</feature>
<feature type="region of interest" description="Disordered" evidence="4">
    <location>
        <begin position="617"/>
        <end position="644"/>
    </location>
</feature>
<comment type="caution">
    <text evidence="5">The sequence shown here is derived from an EMBL/GenBank/DDBJ whole genome shotgun (WGS) entry which is preliminary data.</text>
</comment>
<evidence type="ECO:0000313" key="6">
    <source>
        <dbReference type="Proteomes" id="UP000249458"/>
    </source>
</evidence>
<protein>
    <submittedName>
        <fullName evidence="5">Uncharacterized protein</fullName>
    </submittedName>
</protein>
<reference evidence="5 6" key="1">
    <citation type="submission" date="2017-02" db="EMBL/GenBank/DDBJ databases">
        <title>Legionella quilivanii strain from human: case report and whole genome sequencing analysis.</title>
        <authorList>
            <person name="Lalancette C."/>
            <person name="Leduc J.-M."/>
            <person name="Levesque S."/>
            <person name="Fournier E."/>
            <person name="Saoud J."/>
            <person name="Faucher S.P."/>
            <person name="Bernard K."/>
            <person name="Martineau C."/>
            <person name="Longtin J."/>
        </authorList>
    </citation>
    <scope>NUCLEOTIDE SEQUENCE [LARGE SCALE GENOMIC DNA]</scope>
    <source>
        <strain evidence="5 6">ID143958</strain>
    </source>
</reference>